<dbReference type="PANTHER" id="PTHR30093:SF34">
    <property type="entry name" value="PREPILIN PEPTIDASE-DEPENDENT PROTEIN D"/>
    <property type="match status" value="1"/>
</dbReference>
<dbReference type="AlphaFoldDB" id="A0A316F2R6"/>
<dbReference type="Pfam" id="PF00114">
    <property type="entry name" value="Pilin"/>
    <property type="match status" value="1"/>
</dbReference>
<dbReference type="GO" id="GO:0007155">
    <property type="term" value="P:cell adhesion"/>
    <property type="evidence" value="ECO:0007669"/>
    <property type="project" value="InterPro"/>
</dbReference>
<sequence length="171" mass="17337">MQRVQLKKLGRQAQKGFTLIELMIVVAIIGILAAIAIPQYQSYVAKSQVNRVVGETSALRTAAELCINEGKTGVVTPDAANDSTNCNLGRTKSSLIANASNVPAVVLTTNPATITATLGGAATASVTDAVVTWSRDASGNWTCATTASGKAGWNNSYAPPSCGVAAAAAGG</sequence>
<dbReference type="Pfam" id="PF07963">
    <property type="entry name" value="N_methyl"/>
    <property type="match status" value="1"/>
</dbReference>
<evidence type="ECO:0000313" key="5">
    <source>
        <dbReference type="EMBL" id="PWK38425.1"/>
    </source>
</evidence>
<dbReference type="InterPro" id="IPR012902">
    <property type="entry name" value="N_methyl_site"/>
</dbReference>
<comment type="caution">
    <text evidence="5">The sequence shown here is derived from an EMBL/GenBank/DDBJ whole genome shotgun (WGS) entry which is preliminary data.</text>
</comment>
<organism evidence="5 6">
    <name type="scientific">Cupriavidus plantarum</name>
    <dbReference type="NCBI Taxonomy" id="942865"/>
    <lineage>
        <taxon>Bacteria</taxon>
        <taxon>Pseudomonadati</taxon>
        <taxon>Pseudomonadota</taxon>
        <taxon>Betaproteobacteria</taxon>
        <taxon>Burkholderiales</taxon>
        <taxon>Burkholderiaceae</taxon>
        <taxon>Cupriavidus</taxon>
    </lineage>
</organism>
<dbReference type="NCBIfam" id="TIGR02532">
    <property type="entry name" value="IV_pilin_GFxxxE"/>
    <property type="match status" value="1"/>
</dbReference>
<dbReference type="Proteomes" id="UP000245754">
    <property type="component" value="Unassembled WGS sequence"/>
</dbReference>
<keyword evidence="6" id="KW-1185">Reference proteome</keyword>
<evidence type="ECO:0000256" key="2">
    <source>
        <dbReference type="ARBA" id="ARBA00022481"/>
    </source>
</evidence>
<evidence type="ECO:0000256" key="4">
    <source>
        <dbReference type="SAM" id="Phobius"/>
    </source>
</evidence>
<reference evidence="5 6" key="1">
    <citation type="submission" date="2018-05" db="EMBL/GenBank/DDBJ databases">
        <title>Genomic Encyclopedia of Type Strains, Phase IV (KMG-V): Genome sequencing to study the core and pangenomes of soil and plant-associated prokaryotes.</title>
        <authorList>
            <person name="Whitman W."/>
        </authorList>
    </citation>
    <scope>NUCLEOTIDE SEQUENCE [LARGE SCALE GENOMIC DNA]</scope>
    <source>
        <strain evidence="5 6">SLV-132</strain>
    </source>
</reference>
<keyword evidence="4" id="KW-1133">Transmembrane helix</keyword>
<dbReference type="EMBL" id="QGGT01000001">
    <property type="protein sequence ID" value="PWK38425.1"/>
    <property type="molecule type" value="Genomic_DNA"/>
</dbReference>
<feature type="transmembrane region" description="Helical" evidence="4">
    <location>
        <begin position="20"/>
        <end position="40"/>
    </location>
</feature>
<dbReference type="RefSeq" id="WP_219933477.1">
    <property type="nucleotide sequence ID" value="NZ_QGGT01000001.1"/>
</dbReference>
<dbReference type="Gene3D" id="3.30.700.10">
    <property type="entry name" value="Glycoprotein, Type 4 Pilin"/>
    <property type="match status" value="1"/>
</dbReference>
<protein>
    <submittedName>
        <fullName evidence="5">Type IV pilus assembly protein PilA</fullName>
    </submittedName>
</protein>
<keyword evidence="3" id="KW-0281">Fimbrium</keyword>
<dbReference type="PANTHER" id="PTHR30093">
    <property type="entry name" value="GENERAL SECRETION PATHWAY PROTEIN G"/>
    <property type="match status" value="1"/>
</dbReference>
<dbReference type="PROSITE" id="PS00409">
    <property type="entry name" value="PROKAR_NTER_METHYL"/>
    <property type="match status" value="1"/>
</dbReference>
<name>A0A316F2R6_9BURK</name>
<comment type="similarity">
    <text evidence="1 3">Belongs to the N-Me-Phe pilin family.</text>
</comment>
<proteinExistence type="inferred from homology"/>
<keyword evidence="2" id="KW-0488">Methylation</keyword>
<gene>
    <name evidence="5" type="ORF">C7419_1012320</name>
</gene>
<keyword evidence="4" id="KW-0812">Transmembrane</keyword>
<keyword evidence="4" id="KW-0472">Membrane</keyword>
<evidence type="ECO:0000256" key="3">
    <source>
        <dbReference type="RuleBase" id="RU000389"/>
    </source>
</evidence>
<accession>A0A316F2R6</accession>
<dbReference type="InterPro" id="IPR001082">
    <property type="entry name" value="Pilin"/>
</dbReference>
<dbReference type="SUPFAM" id="SSF54523">
    <property type="entry name" value="Pili subunits"/>
    <property type="match status" value="1"/>
</dbReference>
<dbReference type="InterPro" id="IPR045584">
    <property type="entry name" value="Pilin-like"/>
</dbReference>
<dbReference type="GO" id="GO:0043107">
    <property type="term" value="P:type IV pilus-dependent motility"/>
    <property type="evidence" value="ECO:0007669"/>
    <property type="project" value="TreeGrafter"/>
</dbReference>
<evidence type="ECO:0000313" key="6">
    <source>
        <dbReference type="Proteomes" id="UP000245754"/>
    </source>
</evidence>
<dbReference type="GO" id="GO:0044096">
    <property type="term" value="C:type IV pilus"/>
    <property type="evidence" value="ECO:0007669"/>
    <property type="project" value="TreeGrafter"/>
</dbReference>
<evidence type="ECO:0000256" key="1">
    <source>
        <dbReference type="ARBA" id="ARBA00005233"/>
    </source>
</evidence>